<comment type="caution">
    <text evidence="2">The sequence shown here is derived from an EMBL/GenBank/DDBJ whole genome shotgun (WGS) entry which is preliminary data.</text>
</comment>
<name>A0ABX1E9T2_9PROT</name>
<dbReference type="EMBL" id="JAAVNE010000059">
    <property type="protein sequence ID" value="NKC33946.1"/>
    <property type="molecule type" value="Genomic_DNA"/>
</dbReference>
<sequence length="220" mass="25039">MAEPAWVYNLFRWQTLIGSLITAFVAFATILVVRSQVLQDKQHEQERLKRKALRARSALPSILGSLSRHVRNTSQAISEIYDDEAGTITRARLLQFSPPPLSDYLIDKIHLAIEDIGEMSVVEMLYTISIELQILESRVKDVQGFVAKEKEKETWDDSLGYVVAIIRQAALIDERVSRLLAYARNKIANVDQKITEADAGRILTFFSQSYVSSNILMRRI</sequence>
<reference evidence="2 3" key="1">
    <citation type="submission" date="2020-03" db="EMBL/GenBank/DDBJ databases">
        <title>Roseomonas selenitidurans sp. nov. isolated from urban soil.</title>
        <authorList>
            <person name="Liu H."/>
        </authorList>
    </citation>
    <scope>NUCLEOTIDE SEQUENCE [LARGE SCALE GENOMIC DNA]</scope>
    <source>
        <strain evidence="2 3">BU-1</strain>
    </source>
</reference>
<keyword evidence="1" id="KW-0812">Transmembrane</keyword>
<evidence type="ECO:0000313" key="3">
    <source>
        <dbReference type="Proteomes" id="UP000787635"/>
    </source>
</evidence>
<keyword evidence="1" id="KW-0472">Membrane</keyword>
<proteinExistence type="predicted"/>
<dbReference type="RefSeq" id="WP_168034661.1">
    <property type="nucleotide sequence ID" value="NZ_JAAVNE010000059.1"/>
</dbReference>
<protein>
    <submittedName>
        <fullName evidence="2">Uncharacterized protein</fullName>
    </submittedName>
</protein>
<evidence type="ECO:0000313" key="2">
    <source>
        <dbReference type="EMBL" id="NKC33946.1"/>
    </source>
</evidence>
<keyword evidence="1" id="KW-1133">Transmembrane helix</keyword>
<feature type="transmembrane region" description="Helical" evidence="1">
    <location>
        <begin position="12"/>
        <end position="33"/>
    </location>
</feature>
<gene>
    <name evidence="2" type="ORF">HEQ75_24020</name>
</gene>
<organism evidence="2 3">
    <name type="scientific">Falsiroseomonas selenitidurans</name>
    <dbReference type="NCBI Taxonomy" id="2716335"/>
    <lineage>
        <taxon>Bacteria</taxon>
        <taxon>Pseudomonadati</taxon>
        <taxon>Pseudomonadota</taxon>
        <taxon>Alphaproteobacteria</taxon>
        <taxon>Acetobacterales</taxon>
        <taxon>Roseomonadaceae</taxon>
        <taxon>Falsiroseomonas</taxon>
    </lineage>
</organism>
<evidence type="ECO:0000256" key="1">
    <source>
        <dbReference type="SAM" id="Phobius"/>
    </source>
</evidence>
<dbReference type="Proteomes" id="UP000787635">
    <property type="component" value="Unassembled WGS sequence"/>
</dbReference>
<accession>A0ABX1E9T2</accession>
<keyword evidence="3" id="KW-1185">Reference proteome</keyword>